<dbReference type="AlphaFoldDB" id="A0A1H6JFV6"/>
<evidence type="ECO:0000313" key="2">
    <source>
        <dbReference type="Proteomes" id="UP000199634"/>
    </source>
</evidence>
<accession>A0A1H6JFV6</accession>
<dbReference type="STRING" id="1159016.SAMN02927937_00454"/>
<name>A0A1H6JFV6_9FLAO</name>
<dbReference type="RefSeq" id="WP_091095882.1">
    <property type="nucleotide sequence ID" value="NZ_FNXE01000004.1"/>
</dbReference>
<reference evidence="1 2" key="1">
    <citation type="submission" date="2016-10" db="EMBL/GenBank/DDBJ databases">
        <authorList>
            <person name="de Groot N.N."/>
        </authorList>
    </citation>
    <scope>NUCLEOTIDE SEQUENCE [LARGE SCALE GENOMIC DNA]</scope>
    <source>
        <strain evidence="1 2">CGMCC 1.10825</strain>
    </source>
</reference>
<sequence length="74" mass="8506">MKKHKVNDIVTLRVSGKKALIVATKSEPYTSPVCRQDYYPEEGYDYIILHESKEGNFEGRDSICKHDIFVTAEL</sequence>
<dbReference type="EMBL" id="FNXE01000004">
    <property type="protein sequence ID" value="SEH61142.1"/>
    <property type="molecule type" value="Genomic_DNA"/>
</dbReference>
<gene>
    <name evidence="1" type="ORF">SAMN02927937_00454</name>
</gene>
<keyword evidence="2" id="KW-1185">Reference proteome</keyword>
<dbReference type="Proteomes" id="UP000199634">
    <property type="component" value="Unassembled WGS sequence"/>
</dbReference>
<protein>
    <submittedName>
        <fullName evidence="1">Uncharacterized protein</fullName>
    </submittedName>
</protein>
<evidence type="ECO:0000313" key="1">
    <source>
        <dbReference type="EMBL" id="SEH61142.1"/>
    </source>
</evidence>
<proteinExistence type="predicted"/>
<organism evidence="1 2">
    <name type="scientific">Paenimyroides marinum</name>
    <dbReference type="NCBI Taxonomy" id="1159016"/>
    <lineage>
        <taxon>Bacteria</taxon>
        <taxon>Pseudomonadati</taxon>
        <taxon>Bacteroidota</taxon>
        <taxon>Flavobacteriia</taxon>
        <taxon>Flavobacteriales</taxon>
        <taxon>Flavobacteriaceae</taxon>
        <taxon>Paenimyroides</taxon>
    </lineage>
</organism>